<name>A0ABU6TFL2_9FABA</name>
<organism evidence="1 2">
    <name type="scientific">Stylosanthes scabra</name>
    <dbReference type="NCBI Taxonomy" id="79078"/>
    <lineage>
        <taxon>Eukaryota</taxon>
        <taxon>Viridiplantae</taxon>
        <taxon>Streptophyta</taxon>
        <taxon>Embryophyta</taxon>
        <taxon>Tracheophyta</taxon>
        <taxon>Spermatophyta</taxon>
        <taxon>Magnoliopsida</taxon>
        <taxon>eudicotyledons</taxon>
        <taxon>Gunneridae</taxon>
        <taxon>Pentapetalae</taxon>
        <taxon>rosids</taxon>
        <taxon>fabids</taxon>
        <taxon>Fabales</taxon>
        <taxon>Fabaceae</taxon>
        <taxon>Papilionoideae</taxon>
        <taxon>50 kb inversion clade</taxon>
        <taxon>dalbergioids sensu lato</taxon>
        <taxon>Dalbergieae</taxon>
        <taxon>Pterocarpus clade</taxon>
        <taxon>Stylosanthes</taxon>
    </lineage>
</organism>
<sequence length="201" mass="22953">MLTGKDSKEVSLIPNQNFGINKRISGDCEFLDKEEEGFQYRVVKLLLERWDKMSSIGEMVVEMTQFGVGSSRLVLGCSMARRKSRASIELGVQDFVSIESTHLWGESIRFCTEAKTPQLKSIPEFLEPTLTLIDSPSSDSILKRMSMVFQRFQRLNDGDRGGYISCMFNTLVLRTKNREPRHLEGPERLTTRLTAIADHRE</sequence>
<dbReference type="EMBL" id="JASCZI010090810">
    <property type="protein sequence ID" value="MED6146743.1"/>
    <property type="molecule type" value="Genomic_DNA"/>
</dbReference>
<accession>A0ABU6TFL2</accession>
<evidence type="ECO:0000313" key="2">
    <source>
        <dbReference type="Proteomes" id="UP001341840"/>
    </source>
</evidence>
<gene>
    <name evidence="1" type="ORF">PIB30_037560</name>
</gene>
<keyword evidence="2" id="KW-1185">Reference proteome</keyword>
<comment type="caution">
    <text evidence="1">The sequence shown here is derived from an EMBL/GenBank/DDBJ whole genome shotgun (WGS) entry which is preliminary data.</text>
</comment>
<proteinExistence type="predicted"/>
<dbReference type="Proteomes" id="UP001341840">
    <property type="component" value="Unassembled WGS sequence"/>
</dbReference>
<evidence type="ECO:0000313" key="1">
    <source>
        <dbReference type="EMBL" id="MED6146743.1"/>
    </source>
</evidence>
<protein>
    <submittedName>
        <fullName evidence="1">Uncharacterized protein</fullName>
    </submittedName>
</protein>
<reference evidence="1 2" key="1">
    <citation type="journal article" date="2023" name="Plants (Basel)">
        <title>Bridging the Gap: Combining Genomics and Transcriptomics Approaches to Understand Stylosanthes scabra, an Orphan Legume from the Brazilian Caatinga.</title>
        <authorList>
            <person name="Ferreira-Neto J.R.C."/>
            <person name="da Silva M.D."/>
            <person name="Binneck E."/>
            <person name="de Melo N.F."/>
            <person name="da Silva R.H."/>
            <person name="de Melo A.L.T.M."/>
            <person name="Pandolfi V."/>
            <person name="Bustamante F.O."/>
            <person name="Brasileiro-Vidal A.C."/>
            <person name="Benko-Iseppon A.M."/>
        </authorList>
    </citation>
    <scope>NUCLEOTIDE SEQUENCE [LARGE SCALE GENOMIC DNA]</scope>
    <source>
        <tissue evidence="1">Leaves</tissue>
    </source>
</reference>